<organism evidence="7 8">
    <name type="scientific">Bradyrhizobium elkanii</name>
    <dbReference type="NCBI Taxonomy" id="29448"/>
    <lineage>
        <taxon>Bacteria</taxon>
        <taxon>Pseudomonadati</taxon>
        <taxon>Pseudomonadota</taxon>
        <taxon>Alphaproteobacteria</taxon>
        <taxon>Hyphomicrobiales</taxon>
        <taxon>Nitrobacteraceae</taxon>
        <taxon>Bradyrhizobium</taxon>
    </lineage>
</organism>
<dbReference type="InterPro" id="IPR008715">
    <property type="entry name" value="SAM-MeTfrase_NodS-like"/>
</dbReference>
<sequence length="211" mass="23872">MTVTSDNNYHLLERELAVDDPWRLDSNSFEQERYAQMLRLSRCNGDVVHALEVGCAAGAFTEMLAPHCQRVTVVDVMPQAIERARQRTRRWSNIAWVTCDIQRFSTAKQFDLIVVAEVLYYLKDIAEMHAAILNLVDMLAPNGALVFGSARDAPCRRWGHAAGAETVISLFNESLSEIERLHCQTESVNEDCLLVLFRKPTNSSEQSNYGH</sequence>
<evidence type="ECO:0000256" key="2">
    <source>
        <dbReference type="ARBA" id="ARBA00009103"/>
    </source>
</evidence>
<evidence type="ECO:0000256" key="6">
    <source>
        <dbReference type="ARBA" id="ARBA00022679"/>
    </source>
</evidence>
<dbReference type="NCBIfam" id="NF041650">
    <property type="entry name" value="nod_mtase_NodS"/>
    <property type="match status" value="1"/>
</dbReference>
<dbReference type="CDD" id="cd02440">
    <property type="entry name" value="AdoMet_MTases"/>
    <property type="match status" value="1"/>
</dbReference>
<evidence type="ECO:0000256" key="5">
    <source>
        <dbReference type="ARBA" id="ARBA00022603"/>
    </source>
</evidence>
<accession>A0A4U6RTL6</accession>
<comment type="caution">
    <text evidence="7">The sequence shown here is derived from an EMBL/GenBank/DDBJ whole genome shotgun (WGS) entry which is preliminary data.</text>
</comment>
<dbReference type="InterPro" id="IPR020944">
    <property type="entry name" value="NodS"/>
</dbReference>
<keyword evidence="4" id="KW-0536">Nodulation</keyword>
<dbReference type="InterPro" id="IPR029063">
    <property type="entry name" value="SAM-dependent_MTases_sf"/>
</dbReference>
<evidence type="ECO:0000313" key="7">
    <source>
        <dbReference type="EMBL" id="TKV77780.1"/>
    </source>
</evidence>
<dbReference type="PANTHER" id="PTHR43464:SF49">
    <property type="entry name" value="TELLURITE METHYLTRANSFERASE"/>
    <property type="match status" value="1"/>
</dbReference>
<keyword evidence="5 7" id="KW-0489">Methyltransferase</keyword>
<reference evidence="7 8" key="1">
    <citation type="submission" date="2019-05" db="EMBL/GenBank/DDBJ databases">
        <title>Draft Genome of Bradyrhizobium elkanii strain SEMIA 938, Used in Commercial Inoculants for Lupinus spp. in Brazil.</title>
        <authorList>
            <person name="Hungria M."/>
            <person name="Delamuta J.R.M."/>
            <person name="Ribeiro R.A."/>
            <person name="Nogueira M.A."/>
        </authorList>
    </citation>
    <scope>NUCLEOTIDE SEQUENCE [LARGE SCALE GENOMIC DNA]</scope>
    <source>
        <strain evidence="7 8">Semia 938</strain>
    </source>
</reference>
<evidence type="ECO:0000256" key="3">
    <source>
        <dbReference type="ARBA" id="ARBA00014643"/>
    </source>
</evidence>
<dbReference type="PIRSF" id="PIRSF009310">
    <property type="entry name" value="NodS"/>
    <property type="match status" value="1"/>
</dbReference>
<dbReference type="Gene3D" id="3.40.50.150">
    <property type="entry name" value="Vaccinia Virus protein VP39"/>
    <property type="match status" value="1"/>
</dbReference>
<protein>
    <recommendedName>
        <fullName evidence="3">Nodulation protein S</fullName>
    </recommendedName>
</protein>
<evidence type="ECO:0000313" key="8">
    <source>
        <dbReference type="Proteomes" id="UP000305095"/>
    </source>
</evidence>
<dbReference type="RefSeq" id="WP_137482313.1">
    <property type="nucleotide sequence ID" value="NZ_SZZP01000021.1"/>
</dbReference>
<dbReference type="Pfam" id="PF05401">
    <property type="entry name" value="NodS"/>
    <property type="match status" value="1"/>
</dbReference>
<dbReference type="GO" id="GO:0032259">
    <property type="term" value="P:methylation"/>
    <property type="evidence" value="ECO:0007669"/>
    <property type="project" value="UniProtKB-KW"/>
</dbReference>
<comment type="function">
    <text evidence="1">SAM-utilizing methyltransferase involved in nod factor synthesis.</text>
</comment>
<comment type="similarity">
    <text evidence="2">Belongs to the NodS family.</text>
</comment>
<dbReference type="PANTHER" id="PTHR43464">
    <property type="entry name" value="METHYLTRANSFERASE"/>
    <property type="match status" value="1"/>
</dbReference>
<dbReference type="GO" id="GO:0009312">
    <property type="term" value="P:oligosaccharide biosynthetic process"/>
    <property type="evidence" value="ECO:0007669"/>
    <property type="project" value="InterPro"/>
</dbReference>
<dbReference type="Proteomes" id="UP000305095">
    <property type="component" value="Unassembled WGS sequence"/>
</dbReference>
<proteinExistence type="inferred from homology"/>
<gene>
    <name evidence="7" type="ORF">FDV58_29820</name>
</gene>
<keyword evidence="6 7" id="KW-0808">Transferase</keyword>
<dbReference type="EMBL" id="SZZP01000021">
    <property type="protein sequence ID" value="TKV77780.1"/>
    <property type="molecule type" value="Genomic_DNA"/>
</dbReference>
<dbReference type="GO" id="GO:0008757">
    <property type="term" value="F:S-adenosylmethionine-dependent methyltransferase activity"/>
    <property type="evidence" value="ECO:0007669"/>
    <property type="project" value="InterPro"/>
</dbReference>
<evidence type="ECO:0000256" key="1">
    <source>
        <dbReference type="ARBA" id="ARBA00002707"/>
    </source>
</evidence>
<evidence type="ECO:0000256" key="4">
    <source>
        <dbReference type="ARBA" id="ARBA00022458"/>
    </source>
</evidence>
<dbReference type="SUPFAM" id="SSF53335">
    <property type="entry name" value="S-adenosyl-L-methionine-dependent methyltransferases"/>
    <property type="match status" value="1"/>
</dbReference>
<name>A0A4U6RTL6_BRAEL</name>
<dbReference type="AlphaFoldDB" id="A0A4U6RTL6"/>